<dbReference type="PANTHER" id="PTHR34415">
    <property type="entry name" value="INTEGRASE CATALYTIC DOMAIN-CONTAINING PROTEIN"/>
    <property type="match status" value="1"/>
</dbReference>
<dbReference type="AlphaFoldDB" id="A0A5B7H4H4"/>
<dbReference type="Proteomes" id="UP000324222">
    <property type="component" value="Unassembled WGS sequence"/>
</dbReference>
<gene>
    <name evidence="2" type="ORF">E2C01_061668</name>
</gene>
<evidence type="ECO:0000313" key="3">
    <source>
        <dbReference type="Proteomes" id="UP000324222"/>
    </source>
</evidence>
<accession>A0A5B7H4H4</accession>
<sequence length="331" mass="37854">MRHNHHHVHAADGRSFIDVYIKDRTPGIAAIAVDLQQTLPTPRLTTSAQYYKCKLWTYNLGIHNLKTKHPFFYVWNKSEAKWGSVEVSSCLNHYVNNFIDPGVSKLIIFFDNCAGQNKNYNLVLFYLRLIHQNRFSAVHHFYLETGHSFLPCDRDFGVFEKHLKGKEVYSTDGYVELMKSCRTTDPATVVRMTSVDFLGFDELQKHATKAGQTQSGFKGARDLIVEAEYKMGIKVSPNYGDFIDNTVRWSLQKGRKANYDPVKFDLSSVPITPKFPNGVLIEDHSHIRSLTSYIPEASRGFYNALFASQQRLKDLGADLHDDDSDDDLLDF</sequence>
<evidence type="ECO:0000313" key="2">
    <source>
        <dbReference type="EMBL" id="MPC67491.1"/>
    </source>
</evidence>
<proteinExistence type="predicted"/>
<evidence type="ECO:0000259" key="1">
    <source>
        <dbReference type="Pfam" id="PF25273"/>
    </source>
</evidence>
<reference evidence="2 3" key="1">
    <citation type="submission" date="2019-05" db="EMBL/GenBank/DDBJ databases">
        <title>Another draft genome of Portunus trituberculatus and its Hox gene families provides insights of decapod evolution.</title>
        <authorList>
            <person name="Jeong J.-H."/>
            <person name="Song I."/>
            <person name="Kim S."/>
            <person name="Choi T."/>
            <person name="Kim D."/>
            <person name="Ryu S."/>
            <person name="Kim W."/>
        </authorList>
    </citation>
    <scope>NUCLEOTIDE SEQUENCE [LARGE SCALE GENOMIC DNA]</scope>
    <source>
        <tissue evidence="2">Muscle</tissue>
    </source>
</reference>
<dbReference type="InterPro" id="IPR057191">
    <property type="entry name" value="DUF7869"/>
</dbReference>
<keyword evidence="3" id="KW-1185">Reference proteome</keyword>
<dbReference type="EMBL" id="VSRR010026317">
    <property type="protein sequence ID" value="MPC67491.1"/>
    <property type="molecule type" value="Genomic_DNA"/>
</dbReference>
<protein>
    <recommendedName>
        <fullName evidence="1">DUF7869 domain-containing protein</fullName>
    </recommendedName>
</protein>
<dbReference type="Pfam" id="PF25273">
    <property type="entry name" value="DUF7869"/>
    <property type="match status" value="1"/>
</dbReference>
<dbReference type="PANTHER" id="PTHR34415:SF1">
    <property type="entry name" value="INTEGRASE CATALYTIC DOMAIN-CONTAINING PROTEIN"/>
    <property type="match status" value="1"/>
</dbReference>
<comment type="caution">
    <text evidence="2">The sequence shown here is derived from an EMBL/GenBank/DDBJ whole genome shotgun (WGS) entry which is preliminary data.</text>
</comment>
<name>A0A5B7H4H4_PORTR</name>
<organism evidence="2 3">
    <name type="scientific">Portunus trituberculatus</name>
    <name type="common">Swimming crab</name>
    <name type="synonym">Neptunus trituberculatus</name>
    <dbReference type="NCBI Taxonomy" id="210409"/>
    <lineage>
        <taxon>Eukaryota</taxon>
        <taxon>Metazoa</taxon>
        <taxon>Ecdysozoa</taxon>
        <taxon>Arthropoda</taxon>
        <taxon>Crustacea</taxon>
        <taxon>Multicrustacea</taxon>
        <taxon>Malacostraca</taxon>
        <taxon>Eumalacostraca</taxon>
        <taxon>Eucarida</taxon>
        <taxon>Decapoda</taxon>
        <taxon>Pleocyemata</taxon>
        <taxon>Brachyura</taxon>
        <taxon>Eubrachyura</taxon>
        <taxon>Portunoidea</taxon>
        <taxon>Portunidae</taxon>
        <taxon>Portuninae</taxon>
        <taxon>Portunus</taxon>
    </lineage>
</organism>
<feature type="domain" description="DUF7869" evidence="1">
    <location>
        <begin position="67"/>
        <end position="189"/>
    </location>
</feature>